<dbReference type="InterPro" id="IPR016867">
    <property type="entry name" value="GcvR"/>
</dbReference>
<dbReference type="GO" id="GO:0006355">
    <property type="term" value="P:regulation of DNA-templated transcription"/>
    <property type="evidence" value="ECO:0007669"/>
    <property type="project" value="InterPro"/>
</dbReference>
<evidence type="ECO:0000259" key="1">
    <source>
        <dbReference type="PROSITE" id="PS51671"/>
    </source>
</evidence>
<proteinExistence type="predicted"/>
<dbReference type="Pfam" id="PF13740">
    <property type="entry name" value="ACT_6"/>
    <property type="match status" value="2"/>
</dbReference>
<dbReference type="PIRSF" id="PIRSF028103">
    <property type="entry name" value="GcvR"/>
    <property type="match status" value="1"/>
</dbReference>
<organism evidence="2 3">
    <name type="scientific">Venenivibrio stagnispumantis</name>
    <dbReference type="NCBI Taxonomy" id="407998"/>
    <lineage>
        <taxon>Bacteria</taxon>
        <taxon>Pseudomonadati</taxon>
        <taxon>Aquificota</taxon>
        <taxon>Aquificia</taxon>
        <taxon>Aquificales</taxon>
        <taxon>Hydrogenothermaceae</taxon>
        <taxon>Venenivibrio</taxon>
    </lineage>
</organism>
<keyword evidence="3" id="KW-1185">Reference proteome</keyword>
<feature type="domain" description="ACT" evidence="1">
    <location>
        <begin position="93"/>
        <end position="170"/>
    </location>
</feature>
<evidence type="ECO:0000313" key="3">
    <source>
        <dbReference type="Proteomes" id="UP001157947"/>
    </source>
</evidence>
<dbReference type="PANTHER" id="PTHR34875:SF6">
    <property type="entry name" value="UPF0237 PROTEIN MJ1558"/>
    <property type="match status" value="1"/>
</dbReference>
<dbReference type="Gene3D" id="3.30.70.260">
    <property type="match status" value="2"/>
</dbReference>
<dbReference type="EMBL" id="FXTX01000015">
    <property type="protein sequence ID" value="SMP16475.1"/>
    <property type="molecule type" value="Genomic_DNA"/>
</dbReference>
<dbReference type="InterPro" id="IPR045865">
    <property type="entry name" value="ACT-like_dom_sf"/>
</dbReference>
<dbReference type="InterPro" id="IPR050990">
    <property type="entry name" value="UPF0237/GcvR_regulator"/>
</dbReference>
<accession>A0AA46AEX3</accession>
<dbReference type="InterPro" id="IPR002912">
    <property type="entry name" value="ACT_dom"/>
</dbReference>
<dbReference type="PROSITE" id="PS51671">
    <property type="entry name" value="ACT"/>
    <property type="match status" value="2"/>
</dbReference>
<evidence type="ECO:0000313" key="2">
    <source>
        <dbReference type="EMBL" id="SMP16475.1"/>
    </source>
</evidence>
<dbReference type="RefSeq" id="WP_265134571.1">
    <property type="nucleotide sequence ID" value="NZ_FXTX01000015.1"/>
</dbReference>
<gene>
    <name evidence="2" type="ORF">SAMN06264868_11523</name>
</gene>
<dbReference type="SUPFAM" id="SSF55021">
    <property type="entry name" value="ACT-like"/>
    <property type="match status" value="2"/>
</dbReference>
<reference evidence="2" key="1">
    <citation type="submission" date="2017-05" db="EMBL/GenBank/DDBJ databases">
        <authorList>
            <person name="Varghese N."/>
            <person name="Submissions S."/>
        </authorList>
    </citation>
    <scope>NUCLEOTIDE SEQUENCE</scope>
    <source>
        <strain evidence="2">DSM 18763</strain>
    </source>
</reference>
<comment type="caution">
    <text evidence="2">The sequence shown here is derived from an EMBL/GenBank/DDBJ whole genome shotgun (WGS) entry which is preliminary data.</text>
</comment>
<sequence>MNYFVITAVGEDKPGIVAKVTKILYENGFNIEDSTMTRLNNEFCIMLVVKGEKGEKEIEDSFSSIKDKDLSIWIKQIPEDVINKKKEVASLYNIIVFGADKPGIVFNVSKILADHNVNISDLRTEKNNDLYLMFIQAEVPSSTNQEDLENAIKKVSKDMNIDISLEKVEEPAEL</sequence>
<protein>
    <submittedName>
        <fullName evidence="2">Glycine cleavage system transcriptional repressor</fullName>
    </submittedName>
</protein>
<dbReference type="PANTHER" id="PTHR34875">
    <property type="entry name" value="UPF0237 PROTEIN MJ1558"/>
    <property type="match status" value="1"/>
</dbReference>
<dbReference type="AlphaFoldDB" id="A0AA46AEX3"/>
<name>A0AA46AEX3_9AQUI</name>
<feature type="domain" description="ACT" evidence="1">
    <location>
        <begin position="5"/>
        <end position="79"/>
    </location>
</feature>
<dbReference type="Proteomes" id="UP001157947">
    <property type="component" value="Unassembled WGS sequence"/>
</dbReference>